<evidence type="ECO:0000313" key="3">
    <source>
        <dbReference type="Proteomes" id="UP001497516"/>
    </source>
</evidence>
<proteinExistence type="predicted"/>
<gene>
    <name evidence="2" type="ORF">LTRI10_LOCUS52635</name>
</gene>
<organism evidence="2 3">
    <name type="scientific">Linum trigynum</name>
    <dbReference type="NCBI Taxonomy" id="586398"/>
    <lineage>
        <taxon>Eukaryota</taxon>
        <taxon>Viridiplantae</taxon>
        <taxon>Streptophyta</taxon>
        <taxon>Embryophyta</taxon>
        <taxon>Tracheophyta</taxon>
        <taxon>Spermatophyta</taxon>
        <taxon>Magnoliopsida</taxon>
        <taxon>eudicotyledons</taxon>
        <taxon>Gunneridae</taxon>
        <taxon>Pentapetalae</taxon>
        <taxon>rosids</taxon>
        <taxon>fabids</taxon>
        <taxon>Malpighiales</taxon>
        <taxon>Linaceae</taxon>
        <taxon>Linum</taxon>
    </lineage>
</organism>
<protein>
    <submittedName>
        <fullName evidence="2">Uncharacterized protein</fullName>
    </submittedName>
</protein>
<keyword evidence="1" id="KW-0472">Membrane</keyword>
<sequence length="157" mass="17038">MDIAAAASMLSTSTFHHHHPLLPGRRRRPSAVLASLSGSGGGGRAENEGRGAVDESLVVLRMRIKELKAAERCDHPPSHWMEWEKRYAAHNAYGSDVCHAVGMLQNRLMDSRPSLALGAAVVVLLSLLFSAGVVLVCGVEIVRRILGCVSWLFFLNL</sequence>
<dbReference type="PANTHER" id="PTHR33782:SF27">
    <property type="entry name" value="PROTEIN, PUTATIVE-RELATED"/>
    <property type="match status" value="1"/>
</dbReference>
<evidence type="ECO:0000313" key="2">
    <source>
        <dbReference type="EMBL" id="CAL1413397.1"/>
    </source>
</evidence>
<keyword evidence="1" id="KW-1133">Transmembrane helix</keyword>
<dbReference type="EMBL" id="OZ034822">
    <property type="protein sequence ID" value="CAL1413397.1"/>
    <property type="molecule type" value="Genomic_DNA"/>
</dbReference>
<dbReference type="Proteomes" id="UP001497516">
    <property type="component" value="Chromosome 9"/>
</dbReference>
<evidence type="ECO:0000256" key="1">
    <source>
        <dbReference type="SAM" id="Phobius"/>
    </source>
</evidence>
<dbReference type="PANTHER" id="PTHR33782">
    <property type="entry name" value="OS01G0121600 PROTEIN"/>
    <property type="match status" value="1"/>
</dbReference>
<dbReference type="AlphaFoldDB" id="A0AAV2GSS0"/>
<keyword evidence="1" id="KW-0812">Transmembrane</keyword>
<feature type="transmembrane region" description="Helical" evidence="1">
    <location>
        <begin position="115"/>
        <end position="136"/>
    </location>
</feature>
<name>A0AAV2GSS0_9ROSI</name>
<keyword evidence="3" id="KW-1185">Reference proteome</keyword>
<accession>A0AAV2GSS0</accession>
<reference evidence="2 3" key="1">
    <citation type="submission" date="2024-04" db="EMBL/GenBank/DDBJ databases">
        <authorList>
            <person name="Fracassetti M."/>
        </authorList>
    </citation>
    <scope>NUCLEOTIDE SEQUENCE [LARGE SCALE GENOMIC DNA]</scope>
</reference>